<proteinExistence type="predicted"/>
<dbReference type="EMBL" id="KZ454991">
    <property type="protein sequence ID" value="PKI83583.1"/>
    <property type="molecule type" value="Genomic_DNA"/>
</dbReference>
<evidence type="ECO:0000313" key="3">
    <source>
        <dbReference type="Proteomes" id="UP000232875"/>
    </source>
</evidence>
<gene>
    <name evidence="2" type="ORF">MVES_002447</name>
</gene>
<protein>
    <recommendedName>
        <fullName evidence="1">DUF7729 domain-containing protein</fullName>
    </recommendedName>
</protein>
<evidence type="ECO:0000259" key="1">
    <source>
        <dbReference type="Pfam" id="PF24855"/>
    </source>
</evidence>
<dbReference type="AlphaFoldDB" id="A0A2N1JAM5"/>
<dbReference type="InterPro" id="IPR056146">
    <property type="entry name" value="DUF7729"/>
</dbReference>
<dbReference type="Proteomes" id="UP000232875">
    <property type="component" value="Unassembled WGS sequence"/>
</dbReference>
<sequence length="281" mass="31106">MPVIDLIPTNISSTCGTFLTQLDQDNFFQQCTEPLIQATDIYTNATEGNTDAASLSESLDSLCRHSEGCEKSLVRQYISQFWDNCEAELEENDPSVMDLYNYIYIFNPFRDAICSRDKKNTYCLQSLSPFMASSPQPARRSVAADVVSDDEFWSQIMASIPTSNGTQDAAESLDPLQVFMFLSPSSSKDMLCSECAQHVLASYIAFEMGSPYALGLDRSDVLQSQQGIYEKARKECGQAFVDAVNQQANVQLFAESGGERTLPFSRISVLFVSLVALVSIL</sequence>
<keyword evidence="3" id="KW-1185">Reference proteome</keyword>
<reference evidence="2 3" key="1">
    <citation type="submission" date="2017-10" db="EMBL/GenBank/DDBJ databases">
        <title>A novel species of cold-tolerant Malassezia isolated from bats.</title>
        <authorList>
            <person name="Lorch J.M."/>
            <person name="Palmer J.M."/>
            <person name="Vanderwolf K.J."/>
            <person name="Schmidt K.Z."/>
            <person name="Verant M.L."/>
            <person name="Weller T.J."/>
            <person name="Blehert D.S."/>
        </authorList>
    </citation>
    <scope>NUCLEOTIDE SEQUENCE [LARGE SCALE GENOMIC DNA]</scope>
    <source>
        <strain evidence="2 3">NWHC:44797-103</strain>
    </source>
</reference>
<dbReference type="OrthoDB" id="5588482at2759"/>
<name>A0A2N1JAM5_9BASI</name>
<accession>A0A2N1JAM5</accession>
<dbReference type="STRING" id="2020962.A0A2N1JAM5"/>
<dbReference type="Pfam" id="PF24855">
    <property type="entry name" value="DUF7729"/>
    <property type="match status" value="1"/>
</dbReference>
<evidence type="ECO:0000313" key="2">
    <source>
        <dbReference type="EMBL" id="PKI83583.1"/>
    </source>
</evidence>
<feature type="domain" description="DUF7729" evidence="1">
    <location>
        <begin position="9"/>
        <end position="124"/>
    </location>
</feature>
<organism evidence="2 3">
    <name type="scientific">Malassezia vespertilionis</name>
    <dbReference type="NCBI Taxonomy" id="2020962"/>
    <lineage>
        <taxon>Eukaryota</taxon>
        <taxon>Fungi</taxon>
        <taxon>Dikarya</taxon>
        <taxon>Basidiomycota</taxon>
        <taxon>Ustilaginomycotina</taxon>
        <taxon>Malasseziomycetes</taxon>
        <taxon>Malasseziales</taxon>
        <taxon>Malasseziaceae</taxon>
        <taxon>Malassezia</taxon>
    </lineage>
</organism>